<proteinExistence type="predicted"/>
<name>A0A0K0ENI6_STRER</name>
<sequence length="94" mass="11346">MHWYNKFIINLEEITMKHFNYKLMSFMDINRNLEQEVLCFYDIIEIINAEFMFLQNTDLTLIAYNFGFHMNIIPSLKLLCECQNQGFSKIISCF</sequence>
<dbReference type="AlphaFoldDB" id="A0A0K0ENI6"/>
<protein>
    <submittedName>
        <fullName evidence="1">Uncharacterized protein</fullName>
    </submittedName>
</protein>
<reference evidence="1" key="1">
    <citation type="submission" date="2015-08" db="UniProtKB">
        <authorList>
            <consortium name="WormBaseParasite"/>
        </authorList>
    </citation>
    <scope>IDENTIFICATION</scope>
</reference>
<accession>A0A0K0ENI6</accession>
<evidence type="ECO:0000313" key="1">
    <source>
        <dbReference type="WBParaSite" id="SSTP_0001102300.1"/>
    </source>
</evidence>
<dbReference type="WBParaSite" id="SSTP_0001102300.1">
    <property type="protein sequence ID" value="SSTP_0001102300.1"/>
    <property type="gene ID" value="SSTP_0001102300"/>
</dbReference>
<organism evidence="1">
    <name type="scientific">Strongyloides stercoralis</name>
    <name type="common">Threadworm</name>
    <dbReference type="NCBI Taxonomy" id="6248"/>
    <lineage>
        <taxon>Eukaryota</taxon>
        <taxon>Metazoa</taxon>
        <taxon>Ecdysozoa</taxon>
        <taxon>Nematoda</taxon>
        <taxon>Chromadorea</taxon>
        <taxon>Rhabditida</taxon>
        <taxon>Tylenchina</taxon>
        <taxon>Panagrolaimomorpha</taxon>
        <taxon>Strongyloidoidea</taxon>
        <taxon>Strongyloididae</taxon>
        <taxon>Strongyloides</taxon>
    </lineage>
</organism>